<proteinExistence type="inferred from homology"/>
<dbReference type="PANTHER" id="PTHR24350">
    <property type="entry name" value="SERINE/THREONINE-PROTEIN KINASE IAL-RELATED"/>
    <property type="match status" value="1"/>
</dbReference>
<evidence type="ECO:0000256" key="8">
    <source>
        <dbReference type="PIRSR" id="PIRSR630616-1"/>
    </source>
</evidence>
<dbReference type="InterPro" id="IPR011009">
    <property type="entry name" value="Kinase-like_dom_sf"/>
</dbReference>
<comment type="catalytic activity">
    <reaction evidence="7 13">
        <text>L-seryl-[protein] + ATP = O-phospho-L-seryl-[protein] + ADP + H(+)</text>
        <dbReference type="Rhea" id="RHEA:17989"/>
        <dbReference type="Rhea" id="RHEA-COMP:9863"/>
        <dbReference type="Rhea" id="RHEA-COMP:11604"/>
        <dbReference type="ChEBI" id="CHEBI:15378"/>
        <dbReference type="ChEBI" id="CHEBI:29999"/>
        <dbReference type="ChEBI" id="CHEBI:30616"/>
        <dbReference type="ChEBI" id="CHEBI:83421"/>
        <dbReference type="ChEBI" id="CHEBI:456216"/>
        <dbReference type="EC" id="2.7.11.1"/>
    </reaction>
</comment>
<dbReference type="AlphaFoldDB" id="A0A8J5XT33"/>
<evidence type="ECO:0000256" key="2">
    <source>
        <dbReference type="ARBA" id="ARBA00022679"/>
    </source>
</evidence>
<dbReference type="InterPro" id="IPR030616">
    <property type="entry name" value="Aur-like"/>
</dbReference>
<reference evidence="16" key="1">
    <citation type="submission" date="2021-05" db="EMBL/GenBank/DDBJ databases">
        <title>The genome of the haptophyte Pavlova lutheri (Diacronema luteri, Pavlovales) - a model for lipid biosynthesis in eukaryotic algae.</title>
        <authorList>
            <person name="Hulatt C.J."/>
            <person name="Posewitz M.C."/>
        </authorList>
    </citation>
    <scope>NUCLEOTIDE SEQUENCE</scope>
    <source>
        <strain evidence="16">NIVA-4/92</strain>
    </source>
</reference>
<evidence type="ECO:0000256" key="7">
    <source>
        <dbReference type="ARBA" id="ARBA00048679"/>
    </source>
</evidence>
<feature type="binding site" evidence="9">
    <location>
        <position position="97"/>
    </location>
    <ligand>
        <name>ATP</name>
        <dbReference type="ChEBI" id="CHEBI:30616"/>
    </ligand>
</feature>
<keyword evidence="3 9" id="KW-0547">Nucleotide-binding</keyword>
<dbReference type="PROSITE" id="PS50011">
    <property type="entry name" value="PROTEIN_KINASE_DOM"/>
    <property type="match status" value="1"/>
</dbReference>
<dbReference type="InterPro" id="IPR000719">
    <property type="entry name" value="Prot_kinase_dom"/>
</dbReference>
<keyword evidence="4 13" id="KW-0418">Kinase</keyword>
<evidence type="ECO:0000256" key="6">
    <source>
        <dbReference type="ARBA" id="ARBA00047899"/>
    </source>
</evidence>
<feature type="active site" description="Proton acceptor" evidence="8">
    <location>
        <position position="210"/>
    </location>
</feature>
<feature type="compositionally biased region" description="Low complexity" evidence="14">
    <location>
        <begin position="65"/>
        <end position="75"/>
    </location>
</feature>
<comment type="catalytic activity">
    <reaction evidence="6 13">
        <text>L-threonyl-[protein] + ATP = O-phospho-L-threonyl-[protein] + ADP + H(+)</text>
        <dbReference type="Rhea" id="RHEA:46608"/>
        <dbReference type="Rhea" id="RHEA-COMP:11060"/>
        <dbReference type="Rhea" id="RHEA-COMP:11605"/>
        <dbReference type="ChEBI" id="CHEBI:15378"/>
        <dbReference type="ChEBI" id="CHEBI:30013"/>
        <dbReference type="ChEBI" id="CHEBI:30616"/>
        <dbReference type="ChEBI" id="CHEBI:61977"/>
        <dbReference type="ChEBI" id="CHEBI:456216"/>
        <dbReference type="EC" id="2.7.11.1"/>
    </reaction>
</comment>
<dbReference type="Gene3D" id="1.10.510.10">
    <property type="entry name" value="Transferase(Phosphotransferase) domain 1"/>
    <property type="match status" value="1"/>
</dbReference>
<protein>
    <recommendedName>
        <fullName evidence="13">Aurora kinase</fullName>
        <ecNumber evidence="13">2.7.11.1</ecNumber>
    </recommendedName>
</protein>
<sequence>MSQPSSLRAHRPRGGEDGAPSVLRETQPRVPSTIAPALPDALKPDAAPPLAARPPAPASEPAPAAPASGAATRPASSQPAKLSLQDFDIGRALGKGKFGNVYLAREKQTKLIVALKVLFKKQLDKHNVAQQLKNEIEIQYHSRHDNILKCYGFFYDEKRVYLILEYAPGGEMYKAMQKEGTFSEEKTAKYVVQLARALKYCHDRKVIHRDIKPENLLLDGAGNLKIADFGWSCLTTKPRQTFCGTLDYLAPEMVVGTAYDHSVDVWSLGVLMYECLVGKAPFEGATHDATFARITRDAIEFPRHVHMAEDAQELLRNILVKDPAKRLSLDAILASAWVARCAPGAATGALVRPAPPAGVAEPARAGAAQ</sequence>
<dbReference type="Proteomes" id="UP000751190">
    <property type="component" value="Unassembled WGS sequence"/>
</dbReference>
<comment type="similarity">
    <text evidence="13">Belongs to the protein kinase superfamily. Ser/Thr protein kinase family. Aurora subfamily.</text>
</comment>
<feature type="compositionally biased region" description="Low complexity" evidence="14">
    <location>
        <begin position="35"/>
        <end position="50"/>
    </location>
</feature>
<name>A0A8J5XT33_DIALT</name>
<evidence type="ECO:0000256" key="3">
    <source>
        <dbReference type="ARBA" id="ARBA00022741"/>
    </source>
</evidence>
<comment type="caution">
    <text evidence="16">The sequence shown here is derived from an EMBL/GenBank/DDBJ whole genome shotgun (WGS) entry which is preliminary data.</text>
</comment>
<dbReference type="Gene3D" id="3.30.200.20">
    <property type="entry name" value="Phosphorylase Kinase, domain 1"/>
    <property type="match status" value="1"/>
</dbReference>
<dbReference type="SUPFAM" id="SSF56112">
    <property type="entry name" value="Protein kinase-like (PK-like)"/>
    <property type="match status" value="1"/>
</dbReference>
<evidence type="ECO:0000256" key="4">
    <source>
        <dbReference type="ARBA" id="ARBA00022777"/>
    </source>
</evidence>
<keyword evidence="1 12" id="KW-0723">Serine/threonine-protein kinase</keyword>
<dbReference type="CDD" id="cd14007">
    <property type="entry name" value="STKc_Aurora"/>
    <property type="match status" value="1"/>
</dbReference>
<evidence type="ECO:0000313" key="16">
    <source>
        <dbReference type="EMBL" id="KAG8466054.1"/>
    </source>
</evidence>
<organism evidence="16 17">
    <name type="scientific">Diacronema lutheri</name>
    <name type="common">Unicellular marine alga</name>
    <name type="synonym">Monochrysis lutheri</name>
    <dbReference type="NCBI Taxonomy" id="2081491"/>
    <lineage>
        <taxon>Eukaryota</taxon>
        <taxon>Haptista</taxon>
        <taxon>Haptophyta</taxon>
        <taxon>Pavlovophyceae</taxon>
        <taxon>Pavlovales</taxon>
        <taxon>Pavlovaceae</taxon>
        <taxon>Diacronema</taxon>
    </lineage>
</organism>
<dbReference type="Pfam" id="PF00069">
    <property type="entry name" value="Pkinase"/>
    <property type="match status" value="1"/>
</dbReference>
<feature type="domain" description="Protein kinase" evidence="15">
    <location>
        <begin position="87"/>
        <end position="338"/>
    </location>
</feature>
<feature type="compositionally biased region" description="Pro residues" evidence="14">
    <location>
        <begin position="51"/>
        <end position="64"/>
    </location>
</feature>
<feature type="binding site" evidence="9">
    <location>
        <begin position="165"/>
        <end position="167"/>
    </location>
    <ligand>
        <name>ATP</name>
        <dbReference type="ChEBI" id="CHEBI:30616"/>
    </ligand>
</feature>
<dbReference type="PROSITE" id="PS00108">
    <property type="entry name" value="PROTEIN_KINASE_ST"/>
    <property type="match status" value="1"/>
</dbReference>
<accession>A0A8J5XT33</accession>
<dbReference type="GO" id="GO:0004674">
    <property type="term" value="F:protein serine/threonine kinase activity"/>
    <property type="evidence" value="ECO:0007669"/>
    <property type="project" value="UniProtKB-KW"/>
</dbReference>
<dbReference type="PROSITE" id="PS00107">
    <property type="entry name" value="PROTEIN_KINASE_ATP"/>
    <property type="match status" value="1"/>
</dbReference>
<evidence type="ECO:0000256" key="5">
    <source>
        <dbReference type="ARBA" id="ARBA00022840"/>
    </source>
</evidence>
<dbReference type="FunFam" id="3.30.200.20:FF:000042">
    <property type="entry name" value="Aurora kinase A"/>
    <property type="match status" value="1"/>
</dbReference>
<dbReference type="SMART" id="SM00220">
    <property type="entry name" value="S_TKc"/>
    <property type="match status" value="1"/>
</dbReference>
<dbReference type="OMA" id="KNRPCIK"/>
<evidence type="ECO:0000256" key="1">
    <source>
        <dbReference type="ARBA" id="ARBA00022527"/>
    </source>
</evidence>
<evidence type="ECO:0000313" key="17">
    <source>
        <dbReference type="Proteomes" id="UP000751190"/>
    </source>
</evidence>
<keyword evidence="17" id="KW-1185">Reference proteome</keyword>
<evidence type="ECO:0000256" key="12">
    <source>
        <dbReference type="RuleBase" id="RU000304"/>
    </source>
</evidence>
<feature type="region of interest" description="Disordered" evidence="14">
    <location>
        <begin position="1"/>
        <end position="81"/>
    </location>
</feature>
<feature type="binding site" evidence="9 11">
    <location>
        <position position="116"/>
    </location>
    <ligand>
        <name>ATP</name>
        <dbReference type="ChEBI" id="CHEBI:30616"/>
    </ligand>
</feature>
<feature type="binding site" evidence="9">
    <location>
        <begin position="214"/>
        <end position="215"/>
    </location>
    <ligand>
        <name>ATP</name>
        <dbReference type="ChEBI" id="CHEBI:30616"/>
    </ligand>
</feature>
<dbReference type="InterPro" id="IPR008271">
    <property type="entry name" value="Ser/Thr_kinase_AS"/>
</dbReference>
<gene>
    <name evidence="16" type="ORF">KFE25_005624</name>
</gene>
<dbReference type="InterPro" id="IPR017441">
    <property type="entry name" value="Protein_kinase_ATP_BS"/>
</dbReference>
<evidence type="ECO:0000256" key="10">
    <source>
        <dbReference type="PIRSR" id="PIRSR630616-3"/>
    </source>
</evidence>
<dbReference type="EC" id="2.7.11.1" evidence="13"/>
<dbReference type="OrthoDB" id="377346at2759"/>
<feature type="binding site" evidence="9">
    <location>
        <position position="228"/>
    </location>
    <ligand>
        <name>ATP</name>
        <dbReference type="ChEBI" id="CHEBI:30616"/>
    </ligand>
</feature>
<dbReference type="GO" id="GO:0005524">
    <property type="term" value="F:ATP binding"/>
    <property type="evidence" value="ECO:0007669"/>
    <property type="project" value="UniProtKB-UniRule"/>
</dbReference>
<evidence type="ECO:0000256" key="9">
    <source>
        <dbReference type="PIRSR" id="PIRSR630616-2"/>
    </source>
</evidence>
<evidence type="ECO:0000259" key="15">
    <source>
        <dbReference type="PROSITE" id="PS50011"/>
    </source>
</evidence>
<evidence type="ECO:0000256" key="13">
    <source>
        <dbReference type="RuleBase" id="RU367134"/>
    </source>
</evidence>
<feature type="cross-link" description="Glycyl lysine isopeptide (Lys-Gly) (interchain with G-Cter in SUMO2)" evidence="10">
    <location>
        <position position="212"/>
    </location>
</feature>
<keyword evidence="5 9" id="KW-0067">ATP-binding</keyword>
<dbReference type="EMBL" id="JAGTXO010000009">
    <property type="protein sequence ID" value="KAG8466054.1"/>
    <property type="molecule type" value="Genomic_DNA"/>
</dbReference>
<dbReference type="FunFam" id="1.10.510.10:FF:000235">
    <property type="entry name" value="Serine/threonine-protein kinase ark1"/>
    <property type="match status" value="1"/>
</dbReference>
<evidence type="ECO:0000256" key="14">
    <source>
        <dbReference type="SAM" id="MobiDB-lite"/>
    </source>
</evidence>
<evidence type="ECO:0000256" key="11">
    <source>
        <dbReference type="PROSITE-ProRule" id="PRU10141"/>
    </source>
</evidence>
<keyword evidence="2 13" id="KW-0808">Transferase</keyword>